<accession>A0A1G2MBT5</accession>
<dbReference type="AlphaFoldDB" id="A0A1G2MBT5"/>
<sequence length="137" mass="15624">MPRATLLSFLAILVFLIVALHAAAIFLHLYWTLWWYDIIVHFLGGLFTGLLVLWLRFFSGYFGAEAFPAGQSVLLFALAATLVVGIGWEIFERIFGNTWSVEGYYMDTTLDIIFDFIGGACAFVFFKRKYMAQKRNA</sequence>
<keyword evidence="1" id="KW-1133">Transmembrane helix</keyword>
<evidence type="ECO:0000313" key="3">
    <source>
        <dbReference type="Proteomes" id="UP000176493"/>
    </source>
</evidence>
<gene>
    <name evidence="2" type="ORF">A2W52_00080</name>
</gene>
<dbReference type="EMBL" id="MHRJ01000046">
    <property type="protein sequence ID" value="OHA21357.1"/>
    <property type="molecule type" value="Genomic_DNA"/>
</dbReference>
<reference evidence="2 3" key="1">
    <citation type="journal article" date="2016" name="Nat. Commun.">
        <title>Thousands of microbial genomes shed light on interconnected biogeochemical processes in an aquifer system.</title>
        <authorList>
            <person name="Anantharaman K."/>
            <person name="Brown C.T."/>
            <person name="Hug L.A."/>
            <person name="Sharon I."/>
            <person name="Castelle C.J."/>
            <person name="Probst A.J."/>
            <person name="Thomas B.C."/>
            <person name="Singh A."/>
            <person name="Wilkins M.J."/>
            <person name="Karaoz U."/>
            <person name="Brodie E.L."/>
            <person name="Williams K.H."/>
            <person name="Hubbard S.S."/>
            <person name="Banfield J.F."/>
        </authorList>
    </citation>
    <scope>NUCLEOTIDE SEQUENCE [LARGE SCALE GENOMIC DNA]</scope>
</reference>
<feature type="transmembrane region" description="Helical" evidence="1">
    <location>
        <begin position="69"/>
        <end position="88"/>
    </location>
</feature>
<proteinExistence type="predicted"/>
<keyword evidence="1" id="KW-0472">Membrane</keyword>
<dbReference type="InterPro" id="IPR014509">
    <property type="entry name" value="YjdF-like"/>
</dbReference>
<evidence type="ECO:0008006" key="4">
    <source>
        <dbReference type="Google" id="ProtNLM"/>
    </source>
</evidence>
<feature type="transmembrane region" description="Helical" evidence="1">
    <location>
        <begin position="108"/>
        <end position="126"/>
    </location>
</feature>
<evidence type="ECO:0000256" key="1">
    <source>
        <dbReference type="SAM" id="Phobius"/>
    </source>
</evidence>
<dbReference type="Pfam" id="PF09997">
    <property type="entry name" value="DUF2238"/>
    <property type="match status" value="1"/>
</dbReference>
<organism evidence="2 3">
    <name type="scientific">Candidatus Taylorbacteria bacterium RIFCSPHIGHO2_02_49_25</name>
    <dbReference type="NCBI Taxonomy" id="1802305"/>
    <lineage>
        <taxon>Bacteria</taxon>
        <taxon>Candidatus Tayloriibacteriota</taxon>
    </lineage>
</organism>
<dbReference type="Proteomes" id="UP000176493">
    <property type="component" value="Unassembled WGS sequence"/>
</dbReference>
<evidence type="ECO:0000313" key="2">
    <source>
        <dbReference type="EMBL" id="OHA21357.1"/>
    </source>
</evidence>
<comment type="caution">
    <text evidence="2">The sequence shown here is derived from an EMBL/GenBank/DDBJ whole genome shotgun (WGS) entry which is preliminary data.</text>
</comment>
<name>A0A1G2MBT5_9BACT</name>
<feature type="transmembrane region" description="Helical" evidence="1">
    <location>
        <begin position="38"/>
        <end position="57"/>
    </location>
</feature>
<keyword evidence="1" id="KW-0812">Transmembrane</keyword>
<protein>
    <recommendedName>
        <fullName evidence="4">VanZ-like domain-containing protein</fullName>
    </recommendedName>
</protein>